<sequence>MILYFKDDYIEILSILELKPITKSFEKKVDIKEKKLSDPYFSFYDIFKVYEFNNLIDFNKELPDKHNVETIISPFQNSIKKAIFFKGYRSYAYSFYLNVKKDTFWPMGSFNLSKGLWFITPPTYQTHMETHNELLYCILSYICENLTDVLTNVKILHIAKTNEFSEYYSLLGYQKPTIISNINNTPYYIYETLLIDHITSDRMIHLTKYY</sequence>
<name>A0AAD3WWP6_PHODD</name>
<reference evidence="1 2" key="1">
    <citation type="submission" date="2019-09" db="EMBL/GenBank/DDBJ databases">
        <title>Photobacterium damselae subsp. damselae CDC-2227-81, a human clinical isolate.</title>
        <authorList>
            <person name="Osorio C.R."/>
        </authorList>
    </citation>
    <scope>NUCLEOTIDE SEQUENCE [LARGE SCALE GENOMIC DNA]</scope>
    <source>
        <strain evidence="1 2">CDC-2227-81</strain>
    </source>
</reference>
<dbReference type="RefSeq" id="WP_112163262.1">
    <property type="nucleotide sequence ID" value="NZ_JABXYE010000057.1"/>
</dbReference>
<organism evidence="1 2">
    <name type="scientific">Photobacterium damselae subsp. damselae</name>
    <name type="common">Listonella damsela</name>
    <dbReference type="NCBI Taxonomy" id="85581"/>
    <lineage>
        <taxon>Bacteria</taxon>
        <taxon>Pseudomonadati</taxon>
        <taxon>Pseudomonadota</taxon>
        <taxon>Gammaproteobacteria</taxon>
        <taxon>Vibrionales</taxon>
        <taxon>Vibrionaceae</taxon>
        <taxon>Photobacterium</taxon>
    </lineage>
</organism>
<protein>
    <submittedName>
        <fullName evidence="1">Uncharacterized protein</fullName>
    </submittedName>
</protein>
<gene>
    <name evidence="1" type="ORF">F6450_06480</name>
</gene>
<dbReference type="EMBL" id="VZUQ01000044">
    <property type="protein sequence ID" value="KAB1182356.1"/>
    <property type="molecule type" value="Genomic_DNA"/>
</dbReference>
<dbReference type="AlphaFoldDB" id="A0AAD3WWP6"/>
<dbReference type="Proteomes" id="UP000480943">
    <property type="component" value="Unassembled WGS sequence"/>
</dbReference>
<accession>A0AAD3WWP6</accession>
<evidence type="ECO:0000313" key="1">
    <source>
        <dbReference type="EMBL" id="KAB1182356.1"/>
    </source>
</evidence>
<evidence type="ECO:0000313" key="2">
    <source>
        <dbReference type="Proteomes" id="UP000480943"/>
    </source>
</evidence>
<comment type="caution">
    <text evidence="1">The sequence shown here is derived from an EMBL/GenBank/DDBJ whole genome shotgun (WGS) entry which is preliminary data.</text>
</comment>
<proteinExistence type="predicted"/>